<protein>
    <submittedName>
        <fullName evidence="2">Uncharacterized protein</fullName>
    </submittedName>
</protein>
<reference evidence="2 3" key="1">
    <citation type="submission" date="2018-10" db="EMBL/GenBank/DDBJ databases">
        <title>Isolation from soil.</title>
        <authorList>
            <person name="Hu J."/>
        </authorList>
    </citation>
    <scope>NUCLEOTIDE SEQUENCE [LARGE SCALE GENOMIC DNA]</scope>
    <source>
        <strain evidence="2 3">NEAU-Ht49</strain>
    </source>
</reference>
<dbReference type="EMBL" id="RFFG01000001">
    <property type="protein sequence ID" value="RMI47874.1"/>
    <property type="molecule type" value="Genomic_DNA"/>
</dbReference>
<evidence type="ECO:0000313" key="2">
    <source>
        <dbReference type="EMBL" id="RMI47874.1"/>
    </source>
</evidence>
<comment type="caution">
    <text evidence="2">The sequence shown here is derived from an EMBL/GenBank/DDBJ whole genome shotgun (WGS) entry which is preliminary data.</text>
</comment>
<evidence type="ECO:0000256" key="1">
    <source>
        <dbReference type="SAM" id="MobiDB-lite"/>
    </source>
</evidence>
<accession>A0A3M2MDS7</accession>
<name>A0A3M2MDS7_9ACTN</name>
<feature type="region of interest" description="Disordered" evidence="1">
    <location>
        <begin position="1"/>
        <end position="62"/>
    </location>
</feature>
<dbReference type="AlphaFoldDB" id="A0A3M2MDS7"/>
<gene>
    <name evidence="2" type="ORF">EBO15_00880</name>
</gene>
<dbReference type="Proteomes" id="UP000282674">
    <property type="component" value="Unassembled WGS sequence"/>
</dbReference>
<dbReference type="RefSeq" id="WP_122192315.1">
    <property type="nucleotide sequence ID" value="NZ_JBHSKC010000024.1"/>
</dbReference>
<organism evidence="2 3">
    <name type="scientific">Actinomadura harenae</name>
    <dbReference type="NCBI Taxonomy" id="2483351"/>
    <lineage>
        <taxon>Bacteria</taxon>
        <taxon>Bacillati</taxon>
        <taxon>Actinomycetota</taxon>
        <taxon>Actinomycetes</taxon>
        <taxon>Streptosporangiales</taxon>
        <taxon>Thermomonosporaceae</taxon>
        <taxon>Actinomadura</taxon>
    </lineage>
</organism>
<evidence type="ECO:0000313" key="3">
    <source>
        <dbReference type="Proteomes" id="UP000282674"/>
    </source>
</evidence>
<keyword evidence="3" id="KW-1185">Reference proteome</keyword>
<proteinExistence type="predicted"/>
<sequence length="77" mass="7805">MPSQRAASGFWPADPTTQTEDGPTAMPDSRPPDTGSGPGTEATDGEGDAVPGESALTTPVSPARARVAFRFTVCSPS</sequence>